<dbReference type="eggNOG" id="ENOG502ZC8M">
    <property type="taxonomic scope" value="Bacteria"/>
</dbReference>
<dbReference type="PATRIC" id="fig|1195236.3.peg.352"/>
<dbReference type="AlphaFoldDB" id="S0FZI3"/>
<dbReference type="InterPro" id="IPR043756">
    <property type="entry name" value="DUF5702"/>
</dbReference>
<gene>
    <name evidence="2" type="ORF">CTER_5550</name>
</gene>
<dbReference type="Pfam" id="PF18960">
    <property type="entry name" value="DUF5702"/>
    <property type="match status" value="1"/>
</dbReference>
<dbReference type="Proteomes" id="UP000014155">
    <property type="component" value="Unassembled WGS sequence"/>
</dbReference>
<name>S0FZI3_RUMCE</name>
<evidence type="ECO:0000313" key="3">
    <source>
        <dbReference type="Proteomes" id="UP000014155"/>
    </source>
</evidence>
<dbReference type="STRING" id="1195236.CTER_5550"/>
<dbReference type="RefSeq" id="WP_004623273.1">
    <property type="nucleotide sequence ID" value="NZ_AORV01000010.1"/>
</dbReference>
<sequence>METDKKAGAIGKLQMLLEEKAGAINNSAMAVKIKDLKEQLIEKNSIIEEISARLGDLQGMYSNEKDAGTRKSLLSEINSVRAELTDINNAKANIKNTILDNLNLFKNLNTVAADYSQSITVQKGDLLNRIEEEMKFVSDSREGIEEIQKAYNQSLSNMKDIIGEDNSGSIIRSLESNIVSCLNAIEKAGESEGSFLSALDSFQPQEINYTFNKSGPASSEDEDNRDKVLQVLQKAFKSKGEMKTIDHSLLTQLPSKKRMLQEENSDWDILDFNTTNGAEKELQYIGEKESGFEQIKLNIAEDLFVNEYIMGIFRHDVPLLKGETDSEAYNLRSEDKYQRNGFFSCYEVEYIINGNKDEAVNSMLITSEILAVRLAANVIHIYTDPSKMNRVTALAAALSSWSAGLSTPLIQTMLVFSWAMFESLYDQEQLSQGEKIALYKNGDQWKTDISGAINNKKTAEANNNPLLLSYQDYLRIFLLLTDKEKKLARTQDLIQLNVAMSLQGFSIEDTHVALAADTTVSMKNLFLSIPAFSLEQRRNISRTDINEGMLLSY</sequence>
<protein>
    <submittedName>
        <fullName evidence="2">Uncharacterized protein</fullName>
    </submittedName>
</protein>
<comment type="caution">
    <text evidence="2">The sequence shown here is derived from an EMBL/GenBank/DDBJ whole genome shotgun (WGS) entry which is preliminary data.</text>
</comment>
<dbReference type="EMBL" id="AORV01000010">
    <property type="protein sequence ID" value="EMS73943.1"/>
    <property type="molecule type" value="Genomic_DNA"/>
</dbReference>
<evidence type="ECO:0000256" key="1">
    <source>
        <dbReference type="SAM" id="Coils"/>
    </source>
</evidence>
<keyword evidence="3" id="KW-1185">Reference proteome</keyword>
<reference evidence="2 3" key="1">
    <citation type="journal article" date="2013" name="Genome Announc.">
        <title>Draft Genome Sequence of the Cellulolytic, Mesophilic, Anaerobic Bacterium Clostridium termitidis Strain CT1112 (DSM 5398).</title>
        <authorList>
            <person name="Lal S."/>
            <person name="Ramachandran U."/>
            <person name="Zhang X."/>
            <person name="Munir R."/>
            <person name="Sparling R."/>
            <person name="Levin D.B."/>
        </authorList>
    </citation>
    <scope>NUCLEOTIDE SEQUENCE [LARGE SCALE GENOMIC DNA]</scope>
    <source>
        <strain evidence="2 3">CT1112</strain>
    </source>
</reference>
<evidence type="ECO:0000313" key="2">
    <source>
        <dbReference type="EMBL" id="EMS73943.1"/>
    </source>
</evidence>
<keyword evidence="1" id="KW-0175">Coiled coil</keyword>
<feature type="coiled-coil region" evidence="1">
    <location>
        <begin position="33"/>
        <end position="97"/>
    </location>
</feature>
<proteinExistence type="predicted"/>
<accession>S0FZI3</accession>
<organism evidence="2 3">
    <name type="scientific">Ruminiclostridium cellobioparum subsp. termitidis CT1112</name>
    <dbReference type="NCBI Taxonomy" id="1195236"/>
    <lineage>
        <taxon>Bacteria</taxon>
        <taxon>Bacillati</taxon>
        <taxon>Bacillota</taxon>
        <taxon>Clostridia</taxon>
        <taxon>Eubacteriales</taxon>
        <taxon>Oscillospiraceae</taxon>
        <taxon>Ruminiclostridium</taxon>
    </lineage>
</organism>